<name>A0A518DSE6_9BACT</name>
<organism evidence="1 2">
    <name type="scientific">Lignipirellula cremea</name>
    <dbReference type="NCBI Taxonomy" id="2528010"/>
    <lineage>
        <taxon>Bacteria</taxon>
        <taxon>Pseudomonadati</taxon>
        <taxon>Planctomycetota</taxon>
        <taxon>Planctomycetia</taxon>
        <taxon>Pirellulales</taxon>
        <taxon>Pirellulaceae</taxon>
        <taxon>Lignipirellula</taxon>
    </lineage>
</organism>
<evidence type="ECO:0008006" key="3">
    <source>
        <dbReference type="Google" id="ProtNLM"/>
    </source>
</evidence>
<sequence>MNVHPPSRRGAILALALAALLVVMLVGGAMLQSLVMDLRSVRQTQDQSQAYWLAQSGLERARARLAQEPDFREETWSIPSDVFGEPRQGQVEIRVEQDQGGGPQRILVTARYGGRLDTAARASVEAAFSLPVDEPPGPTSPQEQE</sequence>
<dbReference type="AlphaFoldDB" id="A0A518DSE6"/>
<accession>A0A518DSE6</accession>
<dbReference type="Proteomes" id="UP000317648">
    <property type="component" value="Chromosome"/>
</dbReference>
<protein>
    <recommendedName>
        <fullName evidence="3">Type II secretion system protein K</fullName>
    </recommendedName>
</protein>
<dbReference type="EMBL" id="CP036433">
    <property type="protein sequence ID" value="QDU94708.1"/>
    <property type="molecule type" value="Genomic_DNA"/>
</dbReference>
<keyword evidence="2" id="KW-1185">Reference proteome</keyword>
<dbReference type="KEGG" id="lcre:Pla8534_25140"/>
<dbReference type="OrthoDB" id="291797at2"/>
<evidence type="ECO:0000313" key="1">
    <source>
        <dbReference type="EMBL" id="QDU94708.1"/>
    </source>
</evidence>
<gene>
    <name evidence="1" type="ORF">Pla8534_25140</name>
</gene>
<reference evidence="1 2" key="1">
    <citation type="submission" date="2019-02" db="EMBL/GenBank/DDBJ databases">
        <title>Deep-cultivation of Planctomycetes and their phenomic and genomic characterization uncovers novel biology.</title>
        <authorList>
            <person name="Wiegand S."/>
            <person name="Jogler M."/>
            <person name="Boedeker C."/>
            <person name="Pinto D."/>
            <person name="Vollmers J."/>
            <person name="Rivas-Marin E."/>
            <person name="Kohn T."/>
            <person name="Peeters S.H."/>
            <person name="Heuer A."/>
            <person name="Rast P."/>
            <person name="Oberbeckmann S."/>
            <person name="Bunk B."/>
            <person name="Jeske O."/>
            <person name="Meyerdierks A."/>
            <person name="Storesund J.E."/>
            <person name="Kallscheuer N."/>
            <person name="Luecker S."/>
            <person name="Lage O.M."/>
            <person name="Pohl T."/>
            <person name="Merkel B.J."/>
            <person name="Hornburger P."/>
            <person name="Mueller R.-W."/>
            <person name="Bruemmer F."/>
            <person name="Labrenz M."/>
            <person name="Spormann A.M."/>
            <person name="Op den Camp H."/>
            <person name="Overmann J."/>
            <person name="Amann R."/>
            <person name="Jetten M.S.M."/>
            <person name="Mascher T."/>
            <person name="Medema M.H."/>
            <person name="Devos D.P."/>
            <person name="Kaster A.-K."/>
            <person name="Ovreas L."/>
            <person name="Rohde M."/>
            <person name="Galperin M.Y."/>
            <person name="Jogler C."/>
        </authorList>
    </citation>
    <scope>NUCLEOTIDE SEQUENCE [LARGE SCALE GENOMIC DNA]</scope>
    <source>
        <strain evidence="1 2">Pla85_3_4</strain>
    </source>
</reference>
<proteinExistence type="predicted"/>
<dbReference type="RefSeq" id="WP_145053349.1">
    <property type="nucleotide sequence ID" value="NZ_CP036433.1"/>
</dbReference>
<evidence type="ECO:0000313" key="2">
    <source>
        <dbReference type="Proteomes" id="UP000317648"/>
    </source>
</evidence>